<dbReference type="GO" id="GO:0003935">
    <property type="term" value="F:GTP cyclohydrolase II activity"/>
    <property type="evidence" value="ECO:0007669"/>
    <property type="project" value="UniProtKB-UniRule"/>
</dbReference>
<dbReference type="Pfam" id="PF00925">
    <property type="entry name" value="GTP_cyclohydro2"/>
    <property type="match status" value="1"/>
</dbReference>
<feature type="binding site" evidence="20">
    <location>
        <position position="273"/>
    </location>
    <ligand>
        <name>Zn(2+)</name>
        <dbReference type="ChEBI" id="CHEBI:29105"/>
        <note>catalytic</note>
    </ligand>
</feature>
<keyword evidence="8 20" id="KW-0686">Riboflavin biosynthesis</keyword>
<comment type="cofactor">
    <cofactor evidence="20">
        <name>Zn(2+)</name>
        <dbReference type="ChEBI" id="CHEBI:29105"/>
    </cofactor>
    <text evidence="20">Binds 1 zinc ion per subunit.</text>
</comment>
<evidence type="ECO:0000256" key="19">
    <source>
        <dbReference type="ARBA" id="ARBA00049295"/>
    </source>
</evidence>
<dbReference type="UniPathway" id="UPA00275">
    <property type="reaction ID" value="UER00399"/>
</dbReference>
<dbReference type="GO" id="GO:0009231">
    <property type="term" value="P:riboflavin biosynthetic process"/>
    <property type="evidence" value="ECO:0007669"/>
    <property type="project" value="UniProtKB-UniRule"/>
</dbReference>
<dbReference type="Pfam" id="PF00926">
    <property type="entry name" value="DHBP_synthase"/>
    <property type="match status" value="1"/>
</dbReference>
<comment type="function">
    <text evidence="3 20">Catalyzes the conversion of D-ribulose 5-phosphate to formate and 3,4-dihydroxy-2-butanone 4-phosphate.</text>
</comment>
<dbReference type="NCBIfam" id="TIGR00506">
    <property type="entry name" value="ribB"/>
    <property type="match status" value="1"/>
</dbReference>
<evidence type="ECO:0000256" key="4">
    <source>
        <dbReference type="ARBA" id="ARBA00004853"/>
    </source>
</evidence>
<dbReference type="Gene3D" id="3.90.870.10">
    <property type="entry name" value="DHBP synthase"/>
    <property type="match status" value="1"/>
</dbReference>
<comment type="similarity">
    <text evidence="7 20">In the C-terminal section; belongs to the GTP cyclohydrolase II family.</text>
</comment>
<comment type="cofactor">
    <cofactor evidence="2">
        <name>Mn(2+)</name>
        <dbReference type="ChEBI" id="CHEBI:29035"/>
    </cofactor>
</comment>
<comment type="function">
    <text evidence="18 20">Catalyzes the conversion of GTP to 2,5-diamino-6-ribosylamino-4(3H)-pyrimidinone 5'-phosphate (DARP), formate and pyrophosphate.</text>
</comment>
<evidence type="ECO:0000256" key="2">
    <source>
        <dbReference type="ARBA" id="ARBA00001936"/>
    </source>
</evidence>
<feature type="binding site" evidence="20">
    <location>
        <position position="320"/>
    </location>
    <ligand>
        <name>GTP</name>
        <dbReference type="ChEBI" id="CHEBI:37565"/>
    </ligand>
</feature>
<keyword evidence="15 20" id="KW-0464">Manganese</keyword>
<feature type="binding site" evidence="20">
    <location>
        <position position="260"/>
    </location>
    <ligand>
        <name>Zn(2+)</name>
        <dbReference type="ChEBI" id="CHEBI:29105"/>
        <note>catalytic</note>
    </ligand>
</feature>
<organism evidence="22 23">
    <name type="scientific">Hoylesella buccalis</name>
    <dbReference type="NCBI Taxonomy" id="28127"/>
    <lineage>
        <taxon>Bacteria</taxon>
        <taxon>Pseudomonadati</taxon>
        <taxon>Bacteroidota</taxon>
        <taxon>Bacteroidia</taxon>
        <taxon>Bacteroidales</taxon>
        <taxon>Prevotellaceae</taxon>
        <taxon>Hoylesella</taxon>
    </lineage>
</organism>
<feature type="active site" description="Nucleophile; for GTP cyclohydrolase activity" evidence="20">
    <location>
        <position position="334"/>
    </location>
</feature>
<comment type="pathway">
    <text evidence="4 20">Cofactor biosynthesis; riboflavin biosynthesis; 5-amino-6-(D-ribitylamino)uracil from GTP: step 1/4.</text>
</comment>
<evidence type="ECO:0000256" key="14">
    <source>
        <dbReference type="ARBA" id="ARBA00023134"/>
    </source>
</evidence>
<feature type="region of interest" description="GTP cyclohydrolase II" evidence="20">
    <location>
        <begin position="205"/>
        <end position="403"/>
    </location>
</feature>
<sequence>MENFKLASIEDALKDFKEGKFVIVVDDEDRENEGDLIIAAEKITPEKVNFMLKHARGVLCAPITLSRCEELDLPHQVTDNTSVLGTPFTVTVDKLEGCTTGVSAHDRAATILALADPTSTPQTFGRPGHINPLYAQDNGVLRRSGHTEAAVDLCRLAGLYPAGALMEIMNEDGSMARMPELQKLATEWGLKIITIADLIAYRLEKESIIEVGDEVDMPTRYGHFHLIPFRQQSNGLEHMALVKGQWERDEPVLVRVHSSCATGDTLGSLRCDCGQQLQKSMELIEKEGKGVVIYMQQEGRGIGLMNKVAAYKLQEEGYDTVDANIHLGFKPDERDYGCGAQMLRHLGVRKMRLLTNNPVKRVGLEAYGLEIAEIVPIEVMPNRYNERYLKTKQVRMGHKLHLK</sequence>
<dbReference type="Gene3D" id="3.40.50.10990">
    <property type="entry name" value="GTP cyclohydrolase II"/>
    <property type="match status" value="1"/>
</dbReference>
<dbReference type="PANTHER" id="PTHR21327">
    <property type="entry name" value="GTP CYCLOHYDROLASE II-RELATED"/>
    <property type="match status" value="1"/>
</dbReference>
<proteinExistence type="inferred from homology"/>
<evidence type="ECO:0000256" key="15">
    <source>
        <dbReference type="ARBA" id="ARBA00023211"/>
    </source>
</evidence>
<keyword evidence="16 20" id="KW-0456">Lyase</keyword>
<feature type="binding site" evidence="20">
    <location>
        <position position="31"/>
    </location>
    <ligand>
        <name>Mg(2+)</name>
        <dbReference type="ChEBI" id="CHEBI:18420"/>
        <label>1</label>
    </ligand>
</feature>
<dbReference type="HAMAP" id="MF_00180">
    <property type="entry name" value="RibB"/>
    <property type="match status" value="1"/>
</dbReference>
<dbReference type="SUPFAM" id="SSF55821">
    <property type="entry name" value="YrdC/RibB"/>
    <property type="match status" value="1"/>
</dbReference>
<dbReference type="InterPro" id="IPR032677">
    <property type="entry name" value="GTP_cyclohydro_II"/>
</dbReference>
<feature type="region of interest" description="DHBP synthase" evidence="20">
    <location>
        <begin position="1"/>
        <end position="204"/>
    </location>
</feature>
<comment type="pathway">
    <text evidence="5 20">Cofactor biosynthesis; riboflavin biosynthesis; 2-hydroxy-3-oxobutyl phosphate from D-ribulose 5-phosphate: step 1/1.</text>
</comment>
<dbReference type="NCBIfam" id="NF001591">
    <property type="entry name" value="PRK00393.1"/>
    <property type="match status" value="1"/>
</dbReference>
<dbReference type="RefSeq" id="WP_102697558.1">
    <property type="nucleotide sequence ID" value="NZ_PNGJ01000006.1"/>
</dbReference>
<dbReference type="InterPro" id="IPR016299">
    <property type="entry name" value="Riboflavin_synth_RibBA"/>
</dbReference>
<feature type="binding site" evidence="20">
    <location>
        <position position="31"/>
    </location>
    <ligand>
        <name>Mg(2+)</name>
        <dbReference type="ChEBI" id="CHEBI:18420"/>
        <label>2</label>
    </ligand>
</feature>
<evidence type="ECO:0000256" key="16">
    <source>
        <dbReference type="ARBA" id="ARBA00023239"/>
    </source>
</evidence>
<evidence type="ECO:0000256" key="17">
    <source>
        <dbReference type="ARBA" id="ARBA00023268"/>
    </source>
</evidence>
<feature type="binding site" evidence="20">
    <location>
        <position position="355"/>
    </location>
    <ligand>
        <name>GTP</name>
        <dbReference type="ChEBI" id="CHEBI:37565"/>
    </ligand>
</feature>
<dbReference type="FunFam" id="3.90.870.10:FF:000001">
    <property type="entry name" value="Riboflavin biosynthesis protein RibBA"/>
    <property type="match status" value="1"/>
</dbReference>
<dbReference type="InterPro" id="IPR036144">
    <property type="entry name" value="RibA-like_sf"/>
</dbReference>
<evidence type="ECO:0000256" key="20">
    <source>
        <dbReference type="HAMAP-Rule" id="MF_01283"/>
    </source>
</evidence>
<accession>A0A2N6QQE0</accession>
<dbReference type="FunFam" id="3.40.50.10990:FF:000001">
    <property type="entry name" value="Riboflavin biosynthesis protein RibBA"/>
    <property type="match status" value="1"/>
</dbReference>
<evidence type="ECO:0000256" key="13">
    <source>
        <dbReference type="ARBA" id="ARBA00022842"/>
    </source>
</evidence>
<feature type="binding site" evidence="20">
    <location>
        <begin position="30"/>
        <end position="31"/>
    </location>
    <ligand>
        <name>D-ribulose 5-phosphate</name>
        <dbReference type="ChEBI" id="CHEBI:58121"/>
    </ligand>
</feature>
<dbReference type="CDD" id="cd00641">
    <property type="entry name" value="GTP_cyclohydro2"/>
    <property type="match status" value="1"/>
</dbReference>
<feature type="site" description="Essential for DHBP synthase activity" evidence="20">
    <location>
        <position position="129"/>
    </location>
</feature>
<dbReference type="SUPFAM" id="SSF142695">
    <property type="entry name" value="RibA-like"/>
    <property type="match status" value="1"/>
</dbReference>
<evidence type="ECO:0000256" key="11">
    <source>
        <dbReference type="ARBA" id="ARBA00022801"/>
    </source>
</evidence>
<comment type="similarity">
    <text evidence="6 20">In the N-terminal section; belongs to the DHBP synthase family.</text>
</comment>
<name>A0A2N6QQE0_9BACT</name>
<dbReference type="GO" id="GO:0005525">
    <property type="term" value="F:GTP binding"/>
    <property type="evidence" value="ECO:0007669"/>
    <property type="project" value="UniProtKB-KW"/>
</dbReference>
<dbReference type="InterPro" id="IPR017945">
    <property type="entry name" value="DHBP_synth_RibB-like_a/b_dom"/>
</dbReference>
<comment type="catalytic activity">
    <reaction evidence="19 20">
        <text>GTP + 4 H2O = 2,5-diamino-6-hydroxy-4-(5-phosphoribosylamino)-pyrimidine + formate + 2 phosphate + 3 H(+)</text>
        <dbReference type="Rhea" id="RHEA:23704"/>
        <dbReference type="ChEBI" id="CHEBI:15377"/>
        <dbReference type="ChEBI" id="CHEBI:15378"/>
        <dbReference type="ChEBI" id="CHEBI:15740"/>
        <dbReference type="ChEBI" id="CHEBI:37565"/>
        <dbReference type="ChEBI" id="CHEBI:43474"/>
        <dbReference type="ChEBI" id="CHEBI:58614"/>
        <dbReference type="EC" id="3.5.4.25"/>
    </reaction>
</comment>
<feature type="site" description="Essential for DHBP synthase activity" evidence="20">
    <location>
        <position position="167"/>
    </location>
</feature>
<dbReference type="NCBIfam" id="TIGR00505">
    <property type="entry name" value="ribA"/>
    <property type="match status" value="1"/>
</dbReference>
<dbReference type="GO" id="GO:0030145">
    <property type="term" value="F:manganese ion binding"/>
    <property type="evidence" value="ECO:0007669"/>
    <property type="project" value="UniProtKB-UniRule"/>
</dbReference>
<dbReference type="HAMAP" id="MF_01283">
    <property type="entry name" value="RibBA"/>
    <property type="match status" value="1"/>
</dbReference>
<evidence type="ECO:0000256" key="1">
    <source>
        <dbReference type="ARBA" id="ARBA00000141"/>
    </source>
</evidence>
<keyword evidence="13 20" id="KW-0460">Magnesium</keyword>
<evidence type="ECO:0000256" key="7">
    <source>
        <dbReference type="ARBA" id="ARBA00008976"/>
    </source>
</evidence>
<evidence type="ECO:0000256" key="9">
    <source>
        <dbReference type="ARBA" id="ARBA00022723"/>
    </source>
</evidence>
<evidence type="ECO:0000256" key="12">
    <source>
        <dbReference type="ARBA" id="ARBA00022833"/>
    </source>
</evidence>
<dbReference type="GO" id="GO:0005829">
    <property type="term" value="C:cytosol"/>
    <property type="evidence" value="ECO:0007669"/>
    <property type="project" value="TreeGrafter"/>
</dbReference>
<keyword evidence="14 20" id="KW-0342">GTP-binding</keyword>
<evidence type="ECO:0000256" key="5">
    <source>
        <dbReference type="ARBA" id="ARBA00004904"/>
    </source>
</evidence>
<feature type="binding site" evidence="20">
    <location>
        <position position="167"/>
    </location>
    <ligand>
        <name>D-ribulose 5-phosphate</name>
        <dbReference type="ChEBI" id="CHEBI:58121"/>
    </ligand>
</feature>
<dbReference type="EMBL" id="PNGJ01000006">
    <property type="protein sequence ID" value="PMC23912.1"/>
    <property type="molecule type" value="Genomic_DNA"/>
</dbReference>
<comment type="caution">
    <text evidence="22">The sequence shown here is derived from an EMBL/GenBank/DDBJ whole genome shotgun (WGS) entry which is preliminary data.</text>
</comment>
<evidence type="ECO:0000256" key="3">
    <source>
        <dbReference type="ARBA" id="ARBA00002284"/>
    </source>
</evidence>
<feature type="binding site" evidence="20">
    <location>
        <position position="360"/>
    </location>
    <ligand>
        <name>GTP</name>
        <dbReference type="ChEBI" id="CHEBI:37565"/>
    </ligand>
</feature>
<feature type="active site" description="Proton acceptor; for GTP cyclohydrolase activity" evidence="20">
    <location>
        <position position="332"/>
    </location>
</feature>
<dbReference type="PANTHER" id="PTHR21327:SF18">
    <property type="entry name" value="3,4-DIHYDROXY-2-BUTANONE 4-PHOSPHATE SYNTHASE"/>
    <property type="match status" value="1"/>
</dbReference>
<evidence type="ECO:0000256" key="6">
    <source>
        <dbReference type="ARBA" id="ARBA00005520"/>
    </source>
</evidence>
<dbReference type="GO" id="GO:0008686">
    <property type="term" value="F:3,4-dihydroxy-2-butanone-4-phosphate synthase activity"/>
    <property type="evidence" value="ECO:0007669"/>
    <property type="project" value="UniProtKB-UniRule"/>
</dbReference>
<evidence type="ECO:0000256" key="10">
    <source>
        <dbReference type="ARBA" id="ARBA00022741"/>
    </source>
</evidence>
<dbReference type="EC" id="3.5.4.25" evidence="20"/>
<gene>
    <name evidence="20" type="primary">ribBA</name>
    <name evidence="22" type="ORF">CJ231_08435</name>
</gene>
<feature type="binding site" evidence="20">
    <location>
        <position position="146"/>
    </location>
    <ligand>
        <name>Mg(2+)</name>
        <dbReference type="ChEBI" id="CHEBI:18420"/>
        <label>2</label>
    </ligand>
</feature>
<dbReference type="Proteomes" id="UP000235564">
    <property type="component" value="Unassembled WGS sequence"/>
</dbReference>
<dbReference type="InterPro" id="IPR000422">
    <property type="entry name" value="DHBP_synthase_RibB"/>
</dbReference>
<feature type="binding site" evidence="20">
    <location>
        <begin position="298"/>
        <end position="300"/>
    </location>
    <ligand>
        <name>GTP</name>
        <dbReference type="ChEBI" id="CHEBI:37565"/>
    </ligand>
</feature>
<dbReference type="AlphaFoldDB" id="A0A2N6QQE0"/>
<feature type="binding site" evidence="20">
    <location>
        <position position="271"/>
    </location>
    <ligand>
        <name>Zn(2+)</name>
        <dbReference type="ChEBI" id="CHEBI:29105"/>
        <note>catalytic</note>
    </ligand>
</feature>
<evidence type="ECO:0000256" key="8">
    <source>
        <dbReference type="ARBA" id="ARBA00022619"/>
    </source>
</evidence>
<comment type="cofactor">
    <cofactor evidence="20">
        <name>Mg(2+)</name>
        <dbReference type="ChEBI" id="CHEBI:18420"/>
    </cofactor>
    <cofactor evidence="20">
        <name>Mn(2+)</name>
        <dbReference type="ChEBI" id="CHEBI:29035"/>
    </cofactor>
    <text evidence="20">Binds 2 divalent metal cations per subunit. Magnesium or manganese.</text>
</comment>
<keyword evidence="11 20" id="KW-0378">Hydrolase</keyword>
<dbReference type="PIRSF" id="PIRSF001259">
    <property type="entry name" value="RibA"/>
    <property type="match status" value="1"/>
</dbReference>
<dbReference type="GO" id="GO:0008270">
    <property type="term" value="F:zinc ion binding"/>
    <property type="evidence" value="ECO:0007669"/>
    <property type="project" value="UniProtKB-UniRule"/>
</dbReference>
<dbReference type="HAMAP" id="MF_00179">
    <property type="entry name" value="RibA"/>
    <property type="match status" value="1"/>
</dbReference>
<protein>
    <recommendedName>
        <fullName evidence="20">Riboflavin biosynthesis protein RibBA</fullName>
    </recommendedName>
    <domain>
        <recommendedName>
            <fullName evidence="20">3,4-dihydroxy-2-butanone 4-phosphate synthase</fullName>
            <shortName evidence="20">DHBP synthase</shortName>
            <ecNumber evidence="20">4.1.99.12</ecNumber>
        </recommendedName>
    </domain>
    <domain>
        <recommendedName>
            <fullName evidence="20">GTP cyclohydrolase-2</fullName>
            <ecNumber evidence="20">3.5.4.25</ecNumber>
        </recommendedName>
        <alternativeName>
            <fullName evidence="20">GTP cyclohydrolase II</fullName>
        </alternativeName>
    </domain>
</protein>
<feature type="domain" description="GTP cyclohydrolase II" evidence="21">
    <location>
        <begin position="214"/>
        <end position="376"/>
    </location>
</feature>
<reference evidence="22 23" key="1">
    <citation type="submission" date="2017-09" db="EMBL/GenBank/DDBJ databases">
        <title>Bacterial strain isolated from the female urinary microbiota.</title>
        <authorList>
            <person name="Thomas-White K."/>
            <person name="Kumar N."/>
            <person name="Forster S."/>
            <person name="Putonti C."/>
            <person name="Lawley T."/>
            <person name="Wolfe A.J."/>
        </authorList>
    </citation>
    <scope>NUCLEOTIDE SEQUENCE [LARGE SCALE GENOMIC DNA]</scope>
    <source>
        <strain evidence="22 23">UMB0536</strain>
    </source>
</reference>
<dbReference type="OrthoDB" id="9793111at2"/>
<feature type="binding site" evidence="20">
    <location>
        <position position="276"/>
    </location>
    <ligand>
        <name>GTP</name>
        <dbReference type="ChEBI" id="CHEBI:37565"/>
    </ligand>
</feature>
<comment type="catalytic activity">
    <reaction evidence="1 20">
        <text>D-ribulose 5-phosphate = (2S)-2-hydroxy-3-oxobutyl phosphate + formate + H(+)</text>
        <dbReference type="Rhea" id="RHEA:18457"/>
        <dbReference type="ChEBI" id="CHEBI:15378"/>
        <dbReference type="ChEBI" id="CHEBI:15740"/>
        <dbReference type="ChEBI" id="CHEBI:58121"/>
        <dbReference type="ChEBI" id="CHEBI:58830"/>
        <dbReference type="EC" id="4.1.99.12"/>
    </reaction>
</comment>
<evidence type="ECO:0000313" key="22">
    <source>
        <dbReference type="EMBL" id="PMC23912.1"/>
    </source>
</evidence>
<keyword evidence="9 20" id="KW-0479">Metal-binding</keyword>
<feature type="binding site" evidence="20">
    <location>
        <position position="35"/>
    </location>
    <ligand>
        <name>D-ribulose 5-phosphate</name>
        <dbReference type="ChEBI" id="CHEBI:58121"/>
    </ligand>
</feature>
<keyword evidence="12 20" id="KW-0862">Zinc</keyword>
<evidence type="ECO:0000259" key="21">
    <source>
        <dbReference type="Pfam" id="PF00925"/>
    </source>
</evidence>
<evidence type="ECO:0000256" key="18">
    <source>
        <dbReference type="ARBA" id="ARBA00043932"/>
    </source>
</evidence>
<dbReference type="EC" id="4.1.99.12" evidence="20"/>
<feature type="binding site" evidence="20">
    <location>
        <begin position="143"/>
        <end position="147"/>
    </location>
    <ligand>
        <name>D-ribulose 5-phosphate</name>
        <dbReference type="ChEBI" id="CHEBI:58121"/>
    </ligand>
</feature>
<dbReference type="InterPro" id="IPR000926">
    <property type="entry name" value="RibA"/>
</dbReference>
<dbReference type="NCBIfam" id="NF006803">
    <property type="entry name" value="PRK09311.1"/>
    <property type="match status" value="1"/>
</dbReference>
<keyword evidence="10 20" id="KW-0547">Nucleotide-binding</keyword>
<dbReference type="GO" id="GO:0000287">
    <property type="term" value="F:magnesium ion binding"/>
    <property type="evidence" value="ECO:0007669"/>
    <property type="project" value="UniProtKB-UniRule"/>
</dbReference>
<evidence type="ECO:0000313" key="23">
    <source>
        <dbReference type="Proteomes" id="UP000235564"/>
    </source>
</evidence>
<keyword evidence="17 20" id="KW-0511">Multifunctional enzyme</keyword>
<feature type="binding site" evidence="20">
    <location>
        <begin position="255"/>
        <end position="259"/>
    </location>
    <ligand>
        <name>GTP</name>
        <dbReference type="ChEBI" id="CHEBI:37565"/>
    </ligand>
</feature>